<dbReference type="GO" id="GO:0043683">
    <property type="term" value="P:type IV pilus assembly"/>
    <property type="evidence" value="ECO:0007669"/>
    <property type="project" value="InterPro"/>
</dbReference>
<accession>A0A2N5ZMV2</accession>
<reference evidence="4 5" key="1">
    <citation type="submission" date="2017-11" db="EMBL/GenBank/DDBJ databases">
        <title>Genome-resolved metagenomics identifies genetic mobility, metabolic interactions, and unexpected diversity in perchlorate-reducing communities.</title>
        <authorList>
            <person name="Barnum T.P."/>
            <person name="Figueroa I.A."/>
            <person name="Carlstrom C.I."/>
            <person name="Lucas L.N."/>
            <person name="Engelbrektson A.L."/>
            <person name="Coates J.D."/>
        </authorList>
    </citation>
    <scope>NUCLEOTIDE SEQUENCE [LARGE SCALE GENOMIC DNA]</scope>
    <source>
        <strain evidence="4">BM706</strain>
    </source>
</reference>
<organism evidence="4 5">
    <name type="scientific">Muiribacterium halophilum</name>
    <dbReference type="NCBI Taxonomy" id="2053465"/>
    <lineage>
        <taxon>Bacteria</taxon>
        <taxon>Candidatus Muiribacteriota</taxon>
        <taxon>Candidatus Muiribacteriia</taxon>
        <taxon>Candidatus Muiribacteriales</taxon>
        <taxon>Candidatus Muiribacteriaceae</taxon>
        <taxon>Candidatus Muiribacterium</taxon>
    </lineage>
</organism>
<evidence type="ECO:0000313" key="4">
    <source>
        <dbReference type="EMBL" id="PLX19941.1"/>
    </source>
</evidence>
<dbReference type="GO" id="GO:0043107">
    <property type="term" value="P:type IV pilus-dependent motility"/>
    <property type="evidence" value="ECO:0007669"/>
    <property type="project" value="InterPro"/>
</dbReference>
<evidence type="ECO:0000313" key="5">
    <source>
        <dbReference type="Proteomes" id="UP000234857"/>
    </source>
</evidence>
<dbReference type="InterPro" id="IPR007445">
    <property type="entry name" value="PilO"/>
</dbReference>
<evidence type="ECO:0000256" key="3">
    <source>
        <dbReference type="SAM" id="Phobius"/>
    </source>
</evidence>
<dbReference type="AlphaFoldDB" id="A0A2N5ZMV2"/>
<protein>
    <recommendedName>
        <fullName evidence="6">Pilus assembly protein PilO</fullName>
    </recommendedName>
</protein>
<feature type="coiled-coil region" evidence="1">
    <location>
        <begin position="27"/>
        <end position="73"/>
    </location>
</feature>
<keyword evidence="3" id="KW-0812">Transmembrane</keyword>
<keyword evidence="3" id="KW-1133">Transmembrane helix</keyword>
<dbReference type="Proteomes" id="UP000234857">
    <property type="component" value="Unassembled WGS sequence"/>
</dbReference>
<evidence type="ECO:0000256" key="1">
    <source>
        <dbReference type="SAM" id="Coils"/>
    </source>
</evidence>
<dbReference type="Pfam" id="PF04350">
    <property type="entry name" value="PilO"/>
    <property type="match status" value="1"/>
</dbReference>
<dbReference type="EMBL" id="PKTG01000013">
    <property type="protein sequence ID" value="PLX19941.1"/>
    <property type="molecule type" value="Genomic_DNA"/>
</dbReference>
<keyword evidence="3" id="KW-0472">Membrane</keyword>
<keyword evidence="1" id="KW-0175">Coiled coil</keyword>
<sequence>MKDKLIVFLMFIVVMLAICGYWYWTVYMEYQDKKGSLDKSIAKLEKEISGNASKRLQDDIDKMKSEKKKLDVEYSQKINSVVTDKDMSIPDLIRVVRNYAKQTDVEFNEIKINKIYPQDYFDELPMEFNFTGPYHKIGRMMARMENLKLINARRGKFSLAAHKKTNSNASSSFSRRRSFSFQQEEESENEVSLDLSASSYIFKSKGGGLGVPSY</sequence>
<comment type="caution">
    <text evidence="4">The sequence shown here is derived from an EMBL/GenBank/DDBJ whole genome shotgun (WGS) entry which is preliminary data.</text>
</comment>
<gene>
    <name evidence="4" type="ORF">C0601_00550</name>
</gene>
<dbReference type="Gene3D" id="3.30.70.60">
    <property type="match status" value="1"/>
</dbReference>
<evidence type="ECO:0000256" key="2">
    <source>
        <dbReference type="SAM" id="MobiDB-lite"/>
    </source>
</evidence>
<dbReference type="InterPro" id="IPR014717">
    <property type="entry name" value="Transl_elong_EF1B/ribsomal_bS6"/>
</dbReference>
<evidence type="ECO:0008006" key="6">
    <source>
        <dbReference type="Google" id="ProtNLM"/>
    </source>
</evidence>
<proteinExistence type="predicted"/>
<feature type="region of interest" description="Disordered" evidence="2">
    <location>
        <begin position="168"/>
        <end position="192"/>
    </location>
</feature>
<name>A0A2N5ZMV2_MUIH1</name>
<feature type="transmembrane region" description="Helical" evidence="3">
    <location>
        <begin position="6"/>
        <end position="24"/>
    </location>
</feature>